<dbReference type="EnsemblMetazoa" id="RPRC006857-RA">
    <property type="protein sequence ID" value="RPRC006857-PA"/>
    <property type="gene ID" value="RPRC006857"/>
</dbReference>
<accession>T1HS37</accession>
<organism evidence="1 2">
    <name type="scientific">Rhodnius prolixus</name>
    <name type="common">Triatomid bug</name>
    <dbReference type="NCBI Taxonomy" id="13249"/>
    <lineage>
        <taxon>Eukaryota</taxon>
        <taxon>Metazoa</taxon>
        <taxon>Ecdysozoa</taxon>
        <taxon>Arthropoda</taxon>
        <taxon>Hexapoda</taxon>
        <taxon>Insecta</taxon>
        <taxon>Pterygota</taxon>
        <taxon>Neoptera</taxon>
        <taxon>Paraneoptera</taxon>
        <taxon>Hemiptera</taxon>
        <taxon>Heteroptera</taxon>
        <taxon>Panheteroptera</taxon>
        <taxon>Cimicomorpha</taxon>
        <taxon>Reduviidae</taxon>
        <taxon>Triatominae</taxon>
        <taxon>Rhodnius</taxon>
    </lineage>
</organism>
<keyword evidence="2" id="KW-1185">Reference proteome</keyword>
<sequence>MSENSVVVINLKELHKIIDAYVVLNLTGVCVDYDDEMQMQFEKRIIVGKIVHKYPVYRDLRNGNNDCLVLEMKKVRNCKECIEKNSADYFERGEENCASRSRNCLWESRFYAQKKYTQETSCNKDYFTSVPKEKKNSNKYTDKVANLKTTNLFLRQSRDIRRVPITNKLAKSETGIDKDSVLVTSNRKGCLNTCLKKEKSSELRIHRCLNQVHHRKYTNICSKISVSSSKQSDNTIKRYDPNYFVNPLDEDCNSRTRVIFNDRQEYAKRKICECIRKNEATSLKTNELGRSRQCSETAVQNCVSNSINKKYDCINLNDNGTVQTEKLPRRNCQVSEKCHSGTNDYSKVSEAKINSIINVPAVEASERVQCWLDNIENLSLPVEHSTPLKNQLNDKGIDVTEIDSNRRKTKTEKDNLVSENPNLETKLITTKTNHKKRKLFYVDLNASGSPIKNHSEKTKRILSDQNCQEFENNFVDPEVLESRTLSKKLDENEEKIQEEILQQLLEFCAFKEDFDFDCISESNETKPIDSEIKLFPLVDSNHVEASSSSPYSTHEENQTENAALQINNYDENSPDLNKIVRTGTCNTTVSANPATNQEVNINSQQTQPYYDAEEISELNNSSVGSELKNIFKKLSEQSVTSLEKLFSYEDAEARETAISKLRKLNQKVQIKAVLVDMFPELN</sequence>
<reference evidence="1" key="1">
    <citation type="submission" date="2015-05" db="UniProtKB">
        <authorList>
            <consortium name="EnsemblMetazoa"/>
        </authorList>
    </citation>
    <scope>IDENTIFICATION</scope>
</reference>
<evidence type="ECO:0000313" key="1">
    <source>
        <dbReference type="EnsemblMetazoa" id="RPRC006857-PA"/>
    </source>
</evidence>
<evidence type="ECO:0000313" key="2">
    <source>
        <dbReference type="Proteomes" id="UP000015103"/>
    </source>
</evidence>
<dbReference type="Proteomes" id="UP000015103">
    <property type="component" value="Unassembled WGS sequence"/>
</dbReference>
<dbReference type="InParanoid" id="T1HS37"/>
<dbReference type="HOGENOM" id="CLU_403673_0_0_1"/>
<name>T1HS37_RHOPR</name>
<dbReference type="AlphaFoldDB" id="T1HS37"/>
<dbReference type="VEuPathDB" id="VectorBase:RPRC006857"/>
<proteinExistence type="predicted"/>
<protein>
    <submittedName>
        <fullName evidence="1">Uncharacterized protein</fullName>
    </submittedName>
</protein>
<dbReference type="EMBL" id="ACPB03003323">
    <property type="status" value="NOT_ANNOTATED_CDS"/>
    <property type="molecule type" value="Genomic_DNA"/>
</dbReference>